<comment type="caution">
    <text evidence="2">The sequence shown here is derived from an EMBL/GenBank/DDBJ whole genome shotgun (WGS) entry which is preliminary data.</text>
</comment>
<evidence type="ECO:0000313" key="2">
    <source>
        <dbReference type="EMBL" id="RRI07708.1"/>
    </source>
</evidence>
<sequence>MNKSNVSFRNRLLIWQYEYSDAVIGVAFFCAFALSGIIGVVRLQNNPVISTQRVTGIVEYVRLMPVNPTAAVGRGLYYAYDVRLEDGDAEISVDDGVGIPHPVGSIVPIER</sequence>
<dbReference type="AlphaFoldDB" id="A0A3P3GA33"/>
<dbReference type="RefSeq" id="WP_124995411.1">
    <property type="nucleotide sequence ID" value="NZ_RQXT01000001.1"/>
</dbReference>
<evidence type="ECO:0000256" key="1">
    <source>
        <dbReference type="SAM" id="Phobius"/>
    </source>
</evidence>
<protein>
    <submittedName>
        <fullName evidence="2">Uncharacterized protein</fullName>
    </submittedName>
</protein>
<accession>A0A3P3GA33</accession>
<keyword evidence="1" id="KW-0472">Membrane</keyword>
<organism evidence="2 3">
    <name type="scientific">Mesorhizobium tamadayense</name>
    <dbReference type="NCBI Taxonomy" id="425306"/>
    <lineage>
        <taxon>Bacteria</taxon>
        <taxon>Pseudomonadati</taxon>
        <taxon>Pseudomonadota</taxon>
        <taxon>Alphaproteobacteria</taxon>
        <taxon>Hyphomicrobiales</taxon>
        <taxon>Phyllobacteriaceae</taxon>
        <taxon>Mesorhizobium</taxon>
    </lineage>
</organism>
<feature type="transmembrane region" description="Helical" evidence="1">
    <location>
        <begin position="22"/>
        <end position="43"/>
    </location>
</feature>
<name>A0A3P3GA33_9HYPH</name>
<dbReference type="OrthoDB" id="8082143at2"/>
<dbReference type="Proteomes" id="UP000273786">
    <property type="component" value="Unassembled WGS sequence"/>
</dbReference>
<keyword evidence="1" id="KW-0812">Transmembrane</keyword>
<keyword evidence="3" id="KW-1185">Reference proteome</keyword>
<dbReference type="EMBL" id="RQXT01000001">
    <property type="protein sequence ID" value="RRI07708.1"/>
    <property type="molecule type" value="Genomic_DNA"/>
</dbReference>
<keyword evidence="1" id="KW-1133">Transmembrane helix</keyword>
<proteinExistence type="predicted"/>
<gene>
    <name evidence="2" type="ORF">EH240_00225</name>
</gene>
<evidence type="ECO:0000313" key="3">
    <source>
        <dbReference type="Proteomes" id="UP000273786"/>
    </source>
</evidence>
<reference evidence="2 3" key="1">
    <citation type="submission" date="2018-11" db="EMBL/GenBank/DDBJ databases">
        <title>the genome of Mesorhizobium tamadayense DSM 28320.</title>
        <authorList>
            <person name="Gao J."/>
        </authorList>
    </citation>
    <scope>NUCLEOTIDE SEQUENCE [LARGE SCALE GENOMIC DNA]</scope>
    <source>
        <strain evidence="2 3">DSM 28320</strain>
    </source>
</reference>